<feature type="region of interest" description="Disordered" evidence="1">
    <location>
        <begin position="33"/>
        <end position="53"/>
    </location>
</feature>
<reference evidence="2" key="2">
    <citation type="journal article" date="2015" name="Fish Shellfish Immunol.">
        <title>Early steps in the European eel (Anguilla anguilla)-Vibrio vulnificus interaction in the gills: Role of the RtxA13 toxin.</title>
        <authorList>
            <person name="Callol A."/>
            <person name="Pajuelo D."/>
            <person name="Ebbesson L."/>
            <person name="Teles M."/>
            <person name="MacKenzie S."/>
            <person name="Amaro C."/>
        </authorList>
    </citation>
    <scope>NUCLEOTIDE SEQUENCE</scope>
</reference>
<evidence type="ECO:0000256" key="1">
    <source>
        <dbReference type="SAM" id="MobiDB-lite"/>
    </source>
</evidence>
<dbReference type="SUPFAM" id="SSF54928">
    <property type="entry name" value="RNA-binding domain, RBD"/>
    <property type="match status" value="1"/>
</dbReference>
<reference evidence="2" key="1">
    <citation type="submission" date="2014-11" db="EMBL/GenBank/DDBJ databases">
        <authorList>
            <person name="Amaro Gonzalez C."/>
        </authorList>
    </citation>
    <scope>NUCLEOTIDE SEQUENCE</scope>
</reference>
<protein>
    <recommendedName>
        <fullName evidence="3">RRM domain-containing protein</fullName>
    </recommendedName>
</protein>
<accession>A0A0E9W2R6</accession>
<dbReference type="InterPro" id="IPR035979">
    <property type="entry name" value="RBD_domain_sf"/>
</dbReference>
<evidence type="ECO:0000313" key="2">
    <source>
        <dbReference type="EMBL" id="JAH84652.1"/>
    </source>
</evidence>
<dbReference type="AlphaFoldDB" id="A0A0E9W2R6"/>
<evidence type="ECO:0008006" key="3">
    <source>
        <dbReference type="Google" id="ProtNLM"/>
    </source>
</evidence>
<dbReference type="EMBL" id="GBXM01023925">
    <property type="protein sequence ID" value="JAH84652.1"/>
    <property type="molecule type" value="Transcribed_RNA"/>
</dbReference>
<dbReference type="InterPro" id="IPR012677">
    <property type="entry name" value="Nucleotide-bd_a/b_plait_sf"/>
</dbReference>
<dbReference type="GO" id="GO:0003676">
    <property type="term" value="F:nucleic acid binding"/>
    <property type="evidence" value="ECO:0007669"/>
    <property type="project" value="InterPro"/>
</dbReference>
<sequence>MLSLGISRGFAFVEFYHLQDATRWMETNQVASQSPSLDFYPGDQNSKSNRDAIGRRGWMTPVWL</sequence>
<name>A0A0E9W2R6_ANGAN</name>
<organism evidence="2">
    <name type="scientific">Anguilla anguilla</name>
    <name type="common">European freshwater eel</name>
    <name type="synonym">Muraena anguilla</name>
    <dbReference type="NCBI Taxonomy" id="7936"/>
    <lineage>
        <taxon>Eukaryota</taxon>
        <taxon>Metazoa</taxon>
        <taxon>Chordata</taxon>
        <taxon>Craniata</taxon>
        <taxon>Vertebrata</taxon>
        <taxon>Euteleostomi</taxon>
        <taxon>Actinopterygii</taxon>
        <taxon>Neopterygii</taxon>
        <taxon>Teleostei</taxon>
        <taxon>Anguilliformes</taxon>
        <taxon>Anguillidae</taxon>
        <taxon>Anguilla</taxon>
    </lineage>
</organism>
<proteinExistence type="predicted"/>
<dbReference type="Gene3D" id="3.30.70.330">
    <property type="match status" value="1"/>
</dbReference>